<name>A0A4P6LV28_9FIRM</name>
<protein>
    <recommendedName>
        <fullName evidence="1">HTH cro/C1-type domain-containing protein</fullName>
    </recommendedName>
</protein>
<evidence type="ECO:0000313" key="3">
    <source>
        <dbReference type="Proteomes" id="UP000289794"/>
    </source>
</evidence>
<feature type="domain" description="HTH cro/C1-type" evidence="1">
    <location>
        <begin position="37"/>
        <end position="59"/>
    </location>
</feature>
<sequence length="66" mass="7726">MLDYSPLWETLKKQGKSQYVLIDNGIDKRTMDQLRHNRNITALTMEKICRILNCTPNDILAFKDEA</sequence>
<dbReference type="PROSITE" id="PS50943">
    <property type="entry name" value="HTH_CROC1"/>
    <property type="match status" value="1"/>
</dbReference>
<evidence type="ECO:0000313" key="2">
    <source>
        <dbReference type="EMBL" id="QBE94607.1"/>
    </source>
</evidence>
<evidence type="ECO:0000259" key="1">
    <source>
        <dbReference type="PROSITE" id="PS50943"/>
    </source>
</evidence>
<dbReference type="InterPro" id="IPR010982">
    <property type="entry name" value="Lambda_DNA-bd_dom_sf"/>
</dbReference>
<dbReference type="SUPFAM" id="SSF47413">
    <property type="entry name" value="lambda repressor-like DNA-binding domains"/>
    <property type="match status" value="1"/>
</dbReference>
<gene>
    <name evidence="2" type="ORF">PMF13cell1_00100</name>
</gene>
<dbReference type="Proteomes" id="UP000289794">
    <property type="component" value="Chromosome"/>
</dbReference>
<dbReference type="GO" id="GO:0003677">
    <property type="term" value="F:DNA binding"/>
    <property type="evidence" value="ECO:0007669"/>
    <property type="project" value="InterPro"/>
</dbReference>
<dbReference type="EMBL" id="CP035945">
    <property type="protein sequence ID" value="QBE94607.1"/>
    <property type="molecule type" value="Genomic_DNA"/>
</dbReference>
<dbReference type="AlphaFoldDB" id="A0A4P6LV28"/>
<accession>A0A4P6LV28</accession>
<proteinExistence type="predicted"/>
<dbReference type="KEGG" id="bpro:PMF13cell1_00100"/>
<dbReference type="Pfam" id="PF13443">
    <property type="entry name" value="HTH_26"/>
    <property type="match status" value="1"/>
</dbReference>
<dbReference type="RefSeq" id="WP_118635373.1">
    <property type="nucleotide sequence ID" value="NZ_CP035945.1"/>
</dbReference>
<dbReference type="InterPro" id="IPR001387">
    <property type="entry name" value="Cro/C1-type_HTH"/>
</dbReference>
<reference evidence="2 3" key="1">
    <citation type="submission" date="2019-01" db="EMBL/GenBank/DDBJ databases">
        <title>PMF-metabolizing Aryl O-demethylase.</title>
        <authorList>
            <person name="Kim M."/>
        </authorList>
    </citation>
    <scope>NUCLEOTIDE SEQUENCE [LARGE SCALE GENOMIC DNA]</scope>
    <source>
        <strain evidence="2 3">PMF1</strain>
    </source>
</reference>
<organism evidence="2 3">
    <name type="scientific">Blautia producta</name>
    <dbReference type="NCBI Taxonomy" id="33035"/>
    <lineage>
        <taxon>Bacteria</taxon>
        <taxon>Bacillati</taxon>
        <taxon>Bacillota</taxon>
        <taxon>Clostridia</taxon>
        <taxon>Lachnospirales</taxon>
        <taxon>Lachnospiraceae</taxon>
        <taxon>Blautia</taxon>
    </lineage>
</organism>